<keyword evidence="6" id="KW-0851">Voltage-gated channel</keyword>
<keyword evidence="17" id="KW-1185">Reference proteome</keyword>
<dbReference type="GO" id="GO:0034702">
    <property type="term" value="C:monoatomic ion channel complex"/>
    <property type="evidence" value="ECO:0007669"/>
    <property type="project" value="UniProtKB-KW"/>
</dbReference>
<dbReference type="Pfam" id="PF00520">
    <property type="entry name" value="Ion_trans"/>
    <property type="match status" value="1"/>
</dbReference>
<evidence type="ECO:0000256" key="13">
    <source>
        <dbReference type="SAM" id="Coils"/>
    </source>
</evidence>
<dbReference type="InterPro" id="IPR027359">
    <property type="entry name" value="Volt_channel_dom_sf"/>
</dbReference>
<evidence type="ECO:0000256" key="2">
    <source>
        <dbReference type="ARBA" id="ARBA00015897"/>
    </source>
</evidence>
<evidence type="ECO:0000256" key="12">
    <source>
        <dbReference type="ARBA" id="ARBA00031989"/>
    </source>
</evidence>
<evidence type="ECO:0000256" key="10">
    <source>
        <dbReference type="ARBA" id="ARBA00023136"/>
    </source>
</evidence>
<keyword evidence="11" id="KW-0407">Ion channel</keyword>
<feature type="transmembrane region" description="Helical" evidence="14">
    <location>
        <begin position="116"/>
        <end position="135"/>
    </location>
</feature>
<dbReference type="PANTHER" id="PTHR46480:SF1">
    <property type="entry name" value="VOLTAGE-GATED HYDROGEN CHANNEL 1"/>
    <property type="match status" value="1"/>
</dbReference>
<keyword evidence="3" id="KW-0813">Transport</keyword>
<evidence type="ECO:0000256" key="11">
    <source>
        <dbReference type="ARBA" id="ARBA00023303"/>
    </source>
</evidence>
<reference evidence="16" key="2">
    <citation type="journal article" date="2023" name="IMA Fungus">
        <title>Comparative genomic study of the Penicillium genus elucidates a diverse pangenome and 15 lateral gene transfer events.</title>
        <authorList>
            <person name="Petersen C."/>
            <person name="Sorensen T."/>
            <person name="Nielsen M.R."/>
            <person name="Sondergaard T.E."/>
            <person name="Sorensen J.L."/>
            <person name="Fitzpatrick D.A."/>
            <person name="Frisvad J.C."/>
            <person name="Nielsen K.L."/>
        </authorList>
    </citation>
    <scope>NUCLEOTIDE SEQUENCE</scope>
    <source>
        <strain evidence="16">IBT 16125</strain>
    </source>
</reference>
<feature type="transmembrane region" description="Helical" evidence="14">
    <location>
        <begin position="85"/>
        <end position="110"/>
    </location>
</feature>
<keyword evidence="4" id="KW-1003">Cell membrane</keyword>
<dbReference type="EMBL" id="JAPVEA010000008">
    <property type="protein sequence ID" value="KAJ5438433.1"/>
    <property type="molecule type" value="Genomic_DNA"/>
</dbReference>
<dbReference type="RefSeq" id="XP_056761662.1">
    <property type="nucleotide sequence ID" value="XM_056912813.1"/>
</dbReference>
<dbReference type="AlphaFoldDB" id="A0AAD6FY18"/>
<evidence type="ECO:0000256" key="7">
    <source>
        <dbReference type="ARBA" id="ARBA00022989"/>
    </source>
</evidence>
<feature type="coiled-coil region" evidence="13">
    <location>
        <begin position="155"/>
        <end position="189"/>
    </location>
</feature>
<dbReference type="GO" id="GO:0005886">
    <property type="term" value="C:plasma membrane"/>
    <property type="evidence" value="ECO:0007669"/>
    <property type="project" value="UniProtKB-SubCell"/>
</dbReference>
<sequence>MRPFSDEHNIRQPLLSPPEEESLSTRWRRAARDFLSSRWGHCLILILVTIDVCCSFAEFLIQLHVCELKQNGYRVGEEWAIIEEVLGVTGLVISCLFMVELLAAALSFGMGYFSNWFHIFDSLVILVAFIIQVSLRGVEEEVGSLVIVLRLWRVFQIIEELKSASEDTMEQYEEEIERLRQENASLRGRLNLNLGGSEDLEGNVA</sequence>
<reference evidence="16" key="1">
    <citation type="submission" date="2022-12" db="EMBL/GenBank/DDBJ databases">
        <authorList>
            <person name="Petersen C."/>
        </authorList>
    </citation>
    <scope>NUCLEOTIDE SEQUENCE</scope>
    <source>
        <strain evidence="16">IBT 16125</strain>
    </source>
</reference>
<evidence type="ECO:0000259" key="15">
    <source>
        <dbReference type="Pfam" id="PF00520"/>
    </source>
</evidence>
<dbReference type="InterPro" id="IPR005821">
    <property type="entry name" value="Ion_trans_dom"/>
</dbReference>
<keyword evidence="7 14" id="KW-1133">Transmembrane helix</keyword>
<name>A0AAD6FY18_9EURO</name>
<feature type="domain" description="Ion transport" evidence="15">
    <location>
        <begin position="38"/>
        <end position="163"/>
    </location>
</feature>
<dbReference type="Gene3D" id="1.20.120.350">
    <property type="entry name" value="Voltage-gated potassium channels. Chain C"/>
    <property type="match status" value="1"/>
</dbReference>
<keyword evidence="8 13" id="KW-0175">Coiled coil</keyword>
<evidence type="ECO:0000256" key="3">
    <source>
        <dbReference type="ARBA" id="ARBA00022448"/>
    </source>
</evidence>
<evidence type="ECO:0000256" key="5">
    <source>
        <dbReference type="ARBA" id="ARBA00022692"/>
    </source>
</evidence>
<evidence type="ECO:0000313" key="17">
    <source>
        <dbReference type="Proteomes" id="UP001213681"/>
    </source>
</evidence>
<gene>
    <name evidence="16" type="ORF">N7458_009431</name>
</gene>
<dbReference type="Proteomes" id="UP001213681">
    <property type="component" value="Unassembled WGS sequence"/>
</dbReference>
<proteinExistence type="predicted"/>
<comment type="subcellular location">
    <subcellularLocation>
        <location evidence="1">Cell membrane</location>
        <topology evidence="1">Multi-pass membrane protein</topology>
    </subcellularLocation>
</comment>
<protein>
    <recommendedName>
        <fullName evidence="2">Voltage-gated hydrogen channel 1</fullName>
    </recommendedName>
    <alternativeName>
        <fullName evidence="12">Hydrogen voltage-gated channel 1</fullName>
    </alternativeName>
</protein>
<dbReference type="GO" id="GO:0030171">
    <property type="term" value="F:voltage-gated proton channel activity"/>
    <property type="evidence" value="ECO:0007669"/>
    <property type="project" value="InterPro"/>
</dbReference>
<feature type="transmembrane region" description="Helical" evidence="14">
    <location>
        <begin position="43"/>
        <end position="65"/>
    </location>
</feature>
<keyword evidence="9" id="KW-0406">Ion transport</keyword>
<keyword evidence="10 14" id="KW-0472">Membrane</keyword>
<organism evidence="16 17">
    <name type="scientific">Penicillium daleae</name>
    <dbReference type="NCBI Taxonomy" id="63821"/>
    <lineage>
        <taxon>Eukaryota</taxon>
        <taxon>Fungi</taxon>
        <taxon>Dikarya</taxon>
        <taxon>Ascomycota</taxon>
        <taxon>Pezizomycotina</taxon>
        <taxon>Eurotiomycetes</taxon>
        <taxon>Eurotiomycetidae</taxon>
        <taxon>Eurotiales</taxon>
        <taxon>Aspergillaceae</taxon>
        <taxon>Penicillium</taxon>
    </lineage>
</organism>
<dbReference type="PANTHER" id="PTHR46480">
    <property type="entry name" value="F20B24.22"/>
    <property type="match status" value="1"/>
</dbReference>
<evidence type="ECO:0000256" key="8">
    <source>
        <dbReference type="ARBA" id="ARBA00023054"/>
    </source>
</evidence>
<keyword evidence="5 14" id="KW-0812">Transmembrane</keyword>
<evidence type="ECO:0000256" key="4">
    <source>
        <dbReference type="ARBA" id="ARBA00022475"/>
    </source>
</evidence>
<accession>A0AAD6FY18</accession>
<dbReference type="GeneID" id="81603056"/>
<evidence type="ECO:0000256" key="9">
    <source>
        <dbReference type="ARBA" id="ARBA00023065"/>
    </source>
</evidence>
<dbReference type="InterPro" id="IPR031846">
    <property type="entry name" value="Hvcn1"/>
</dbReference>
<comment type="caution">
    <text evidence="16">The sequence shown here is derived from an EMBL/GenBank/DDBJ whole genome shotgun (WGS) entry which is preliminary data.</text>
</comment>
<evidence type="ECO:0000313" key="16">
    <source>
        <dbReference type="EMBL" id="KAJ5438433.1"/>
    </source>
</evidence>
<evidence type="ECO:0000256" key="14">
    <source>
        <dbReference type="SAM" id="Phobius"/>
    </source>
</evidence>
<evidence type="ECO:0000256" key="6">
    <source>
        <dbReference type="ARBA" id="ARBA00022882"/>
    </source>
</evidence>
<evidence type="ECO:0000256" key="1">
    <source>
        <dbReference type="ARBA" id="ARBA00004651"/>
    </source>
</evidence>